<dbReference type="PANTHER" id="PTHR47618:SF1">
    <property type="entry name" value="BIFUNCTIONAL OLIGORIBONUCLEASE AND PAP PHOSPHATASE NRNA"/>
    <property type="match status" value="1"/>
</dbReference>
<reference evidence="3 4" key="1">
    <citation type="submission" date="2018-02" db="EMBL/GenBank/DDBJ databases">
        <title>Mycoplasma marinum and Mycoplasma todarodis sp. nov., moderately halophilic and psychrotolerant mycoplasmas isolated from cephalopods.</title>
        <authorList>
            <person name="Viver T."/>
        </authorList>
    </citation>
    <scope>NUCLEOTIDE SEQUENCE [LARGE SCALE GENOMIC DNA]</scope>
    <source>
        <strain evidence="3 4">PE</strain>
    </source>
</reference>
<evidence type="ECO:0000259" key="1">
    <source>
        <dbReference type="Pfam" id="PF01368"/>
    </source>
</evidence>
<dbReference type="Gene3D" id="3.90.1640.10">
    <property type="entry name" value="inorganic pyrophosphatase (n-terminal core)"/>
    <property type="match status" value="1"/>
</dbReference>
<dbReference type="InterPro" id="IPR051319">
    <property type="entry name" value="Oligoribo/pAp-PDE_c-di-AMP_PDE"/>
</dbReference>
<protein>
    <submittedName>
        <fullName evidence="3">Phosphoesterase</fullName>
    </submittedName>
</protein>
<dbReference type="InterPro" id="IPR038763">
    <property type="entry name" value="DHH_sf"/>
</dbReference>
<accession>A0A4R0XSP8</accession>
<organism evidence="3 4">
    <name type="scientific">Mycoplasma marinum</name>
    <dbReference type="NCBI Taxonomy" id="1937190"/>
    <lineage>
        <taxon>Bacteria</taxon>
        <taxon>Bacillati</taxon>
        <taxon>Mycoplasmatota</taxon>
        <taxon>Mollicutes</taxon>
        <taxon>Mycoplasmataceae</taxon>
        <taxon>Mycoplasma</taxon>
    </lineage>
</organism>
<dbReference type="Pfam" id="PF01368">
    <property type="entry name" value="DHH"/>
    <property type="match status" value="1"/>
</dbReference>
<feature type="domain" description="DHHA1" evidence="2">
    <location>
        <begin position="223"/>
        <end position="308"/>
    </location>
</feature>
<evidence type="ECO:0000259" key="2">
    <source>
        <dbReference type="Pfam" id="PF02272"/>
    </source>
</evidence>
<dbReference type="AlphaFoldDB" id="A0A4R0XSP8"/>
<dbReference type="Gene3D" id="3.10.310.30">
    <property type="match status" value="1"/>
</dbReference>
<keyword evidence="4" id="KW-1185">Reference proteome</keyword>
<proteinExistence type="predicted"/>
<evidence type="ECO:0000313" key="4">
    <source>
        <dbReference type="Proteomes" id="UP000294192"/>
    </source>
</evidence>
<dbReference type="OrthoDB" id="9803668at2"/>
<comment type="caution">
    <text evidence="3">The sequence shown here is derived from an EMBL/GenBank/DDBJ whole genome shotgun (WGS) entry which is preliminary data.</text>
</comment>
<dbReference type="EMBL" id="PSZO01000002">
    <property type="protein sequence ID" value="TCG11911.1"/>
    <property type="molecule type" value="Genomic_DNA"/>
</dbReference>
<dbReference type="GO" id="GO:0003676">
    <property type="term" value="F:nucleic acid binding"/>
    <property type="evidence" value="ECO:0007669"/>
    <property type="project" value="InterPro"/>
</dbReference>
<dbReference type="RefSeq" id="WP_131598387.1">
    <property type="nucleotide sequence ID" value="NZ_PSZO01000002.1"/>
</dbReference>
<sequence>MKIEIQKIQKIWDFISSQKYITICTHVDPDGDTIGTSIALKEFIENNTSVKEVRISGGDMPEMFNYITNDIEDDVDDEYFNKSQVIVVDTSNKARIWDERVVTKDSIKIDHHKEQEEWLMGIGGDYWPACGQLLAEMAFMLNLKWTEKARIGITTAIVTDTENFTQRNIGFKTFDVMTQMLKDGHNYLDVIPKLLPSAEETKLINSFMKYVTYEKDMIIFYTTEYVPRSIYRTLVARVSSVSDVEVTLFIGGTPKPGMLRCGLRSKGNVDVSVIAESLGGGGHHASSGFKVPSDTKLEDIVRVVKKYI</sequence>
<name>A0A4R0XSP8_9MOLU</name>
<dbReference type="Pfam" id="PF02272">
    <property type="entry name" value="DHHA1"/>
    <property type="match status" value="1"/>
</dbReference>
<dbReference type="InterPro" id="IPR001667">
    <property type="entry name" value="DDH_dom"/>
</dbReference>
<dbReference type="Proteomes" id="UP000294192">
    <property type="component" value="Unassembled WGS sequence"/>
</dbReference>
<dbReference type="SUPFAM" id="SSF64182">
    <property type="entry name" value="DHH phosphoesterases"/>
    <property type="match status" value="1"/>
</dbReference>
<evidence type="ECO:0000313" key="3">
    <source>
        <dbReference type="EMBL" id="TCG11911.1"/>
    </source>
</evidence>
<gene>
    <name evidence="3" type="ORF">C4B24_00750</name>
</gene>
<feature type="domain" description="DDH" evidence="1">
    <location>
        <begin position="21"/>
        <end position="117"/>
    </location>
</feature>
<dbReference type="InterPro" id="IPR003156">
    <property type="entry name" value="DHHA1_dom"/>
</dbReference>
<dbReference type="PANTHER" id="PTHR47618">
    <property type="entry name" value="BIFUNCTIONAL OLIGORIBONUCLEASE AND PAP PHOSPHATASE NRNA"/>
    <property type="match status" value="1"/>
</dbReference>